<accession>A0AA40DXN8</accession>
<dbReference type="InterPro" id="IPR002110">
    <property type="entry name" value="Ankyrin_rpt"/>
</dbReference>
<keyword evidence="3" id="KW-1185">Reference proteome</keyword>
<dbReference type="Proteomes" id="UP001172102">
    <property type="component" value="Unassembled WGS sequence"/>
</dbReference>
<protein>
    <submittedName>
        <fullName evidence="2">Ankyrin repeat-containing domain protein</fullName>
    </submittedName>
</protein>
<reference evidence="2" key="1">
    <citation type="submission" date="2023-06" db="EMBL/GenBank/DDBJ databases">
        <title>Genome-scale phylogeny and comparative genomics of the fungal order Sordariales.</title>
        <authorList>
            <consortium name="Lawrence Berkeley National Laboratory"/>
            <person name="Hensen N."/>
            <person name="Bonometti L."/>
            <person name="Westerberg I."/>
            <person name="Brannstrom I.O."/>
            <person name="Guillou S."/>
            <person name="Cros-Aarteil S."/>
            <person name="Calhoun S."/>
            <person name="Haridas S."/>
            <person name="Kuo A."/>
            <person name="Mondo S."/>
            <person name="Pangilinan J."/>
            <person name="Riley R."/>
            <person name="Labutti K."/>
            <person name="Andreopoulos B."/>
            <person name="Lipzen A."/>
            <person name="Chen C."/>
            <person name="Yanf M."/>
            <person name="Daum C."/>
            <person name="Ng V."/>
            <person name="Clum A."/>
            <person name="Steindorff A."/>
            <person name="Ohm R."/>
            <person name="Martin F."/>
            <person name="Silar P."/>
            <person name="Natvig D."/>
            <person name="Lalanne C."/>
            <person name="Gautier V."/>
            <person name="Ament-Velasquez S.L."/>
            <person name="Kruys A."/>
            <person name="Hutchinson M.I."/>
            <person name="Powell A.J."/>
            <person name="Barry K."/>
            <person name="Miller A.N."/>
            <person name="Grigoriev I.V."/>
            <person name="Debuchy R."/>
            <person name="Gladieux P."/>
            <person name="Thoren M.H."/>
            <person name="Johannesson H."/>
        </authorList>
    </citation>
    <scope>NUCLEOTIDE SEQUENCE</scope>
    <source>
        <strain evidence="2">SMH4607-1</strain>
    </source>
</reference>
<dbReference type="InterPro" id="IPR036770">
    <property type="entry name" value="Ankyrin_rpt-contain_sf"/>
</dbReference>
<gene>
    <name evidence="2" type="ORF">B0H67DRAFT_553990</name>
</gene>
<comment type="caution">
    <text evidence="2">The sequence shown here is derived from an EMBL/GenBank/DDBJ whole genome shotgun (WGS) entry which is preliminary data.</text>
</comment>
<name>A0AA40DXN8_9PEZI</name>
<dbReference type="InterPro" id="IPR051616">
    <property type="entry name" value="Cul2-RING_E3_ligase_SR"/>
</dbReference>
<dbReference type="PANTHER" id="PTHR46224:SF64">
    <property type="entry name" value="IQ MOTIF AND ANKYRIN REPEAT DOMAIN-CONTAINING PROTEIN 1"/>
    <property type="match status" value="1"/>
</dbReference>
<proteinExistence type="predicted"/>
<organism evidence="2 3">
    <name type="scientific">Lasiosphaeris hirsuta</name>
    <dbReference type="NCBI Taxonomy" id="260670"/>
    <lineage>
        <taxon>Eukaryota</taxon>
        <taxon>Fungi</taxon>
        <taxon>Dikarya</taxon>
        <taxon>Ascomycota</taxon>
        <taxon>Pezizomycotina</taxon>
        <taxon>Sordariomycetes</taxon>
        <taxon>Sordariomycetidae</taxon>
        <taxon>Sordariales</taxon>
        <taxon>Lasiosphaeriaceae</taxon>
        <taxon>Lasiosphaeris</taxon>
    </lineage>
</organism>
<feature type="region of interest" description="Disordered" evidence="1">
    <location>
        <begin position="1"/>
        <end position="26"/>
    </location>
</feature>
<dbReference type="SUPFAM" id="SSF48403">
    <property type="entry name" value="Ankyrin repeat"/>
    <property type="match status" value="1"/>
</dbReference>
<dbReference type="SMART" id="SM00248">
    <property type="entry name" value="ANK"/>
    <property type="match status" value="3"/>
</dbReference>
<dbReference type="EMBL" id="JAUKUA010000004">
    <property type="protein sequence ID" value="KAK0715473.1"/>
    <property type="molecule type" value="Genomic_DNA"/>
</dbReference>
<evidence type="ECO:0000313" key="3">
    <source>
        <dbReference type="Proteomes" id="UP001172102"/>
    </source>
</evidence>
<dbReference type="PANTHER" id="PTHR46224">
    <property type="entry name" value="ANKYRIN REPEAT FAMILY PROTEIN"/>
    <property type="match status" value="1"/>
</dbReference>
<evidence type="ECO:0000313" key="2">
    <source>
        <dbReference type="EMBL" id="KAK0715473.1"/>
    </source>
</evidence>
<dbReference type="Pfam" id="PF12796">
    <property type="entry name" value="Ank_2"/>
    <property type="match status" value="1"/>
</dbReference>
<dbReference type="Gene3D" id="1.25.40.20">
    <property type="entry name" value="Ankyrin repeat-containing domain"/>
    <property type="match status" value="1"/>
</dbReference>
<dbReference type="AlphaFoldDB" id="A0AA40DXN8"/>
<feature type="compositionally biased region" description="Polar residues" evidence="1">
    <location>
        <begin position="15"/>
        <end position="26"/>
    </location>
</feature>
<evidence type="ECO:0000256" key="1">
    <source>
        <dbReference type="SAM" id="MobiDB-lite"/>
    </source>
</evidence>
<sequence length="309" mass="33865">MGFFTRKSKSPYNEAATSQLRSTSPSDTSAITTLISSGADPNALLIPVATAGCVPALAILLSAGADPDRFQSKPKWHETPLLAAIHEVHIPAVEYLVSHGANIDGSWRTGAPLAVAIFNKDFKMLQALLEMGADPNKKTMGWITPMRGVEAKMMCTKHDIRKRPVKGCEKCEDRLLMIRMMGLLRRHGGRPIVEGVLGEGGTGMVMLDAYVDLIAHVEKWEERGTRWAKHLGDVTYNDPTVRGMLEFMIGGALGQVGIELPPTSVGSLFDLPDFGGFERIETKGRNKSAKYRDEMAGYARELMELEDDH</sequence>